<evidence type="ECO:0000256" key="7">
    <source>
        <dbReference type="SAM" id="MobiDB-lite"/>
    </source>
</evidence>
<keyword evidence="6" id="KW-0175">Coiled coil</keyword>
<dbReference type="GO" id="GO:0005730">
    <property type="term" value="C:nucleolus"/>
    <property type="evidence" value="ECO:0007669"/>
    <property type="project" value="UniProtKB-SubCell"/>
</dbReference>
<dbReference type="Gene3D" id="3.40.50.300">
    <property type="entry name" value="P-loop containing nucleotide triphosphate hydrolases"/>
    <property type="match status" value="1"/>
</dbReference>
<name>A0A9P6H199_9MICR</name>
<evidence type="ECO:0000256" key="1">
    <source>
        <dbReference type="ARBA" id="ARBA00004604"/>
    </source>
</evidence>
<dbReference type="EMBL" id="SBJO01000019">
    <property type="protein sequence ID" value="KAF9764510.1"/>
    <property type="molecule type" value="Genomic_DNA"/>
</dbReference>
<dbReference type="InterPro" id="IPR006073">
    <property type="entry name" value="GTP-bd"/>
</dbReference>
<comment type="subcellular location">
    <subcellularLocation>
        <location evidence="1">Nucleus</location>
        <location evidence="1">Nucleolus</location>
    </subcellularLocation>
</comment>
<dbReference type="Pfam" id="PF06858">
    <property type="entry name" value="NOG1"/>
    <property type="match status" value="1"/>
</dbReference>
<dbReference type="PRINTS" id="PR00326">
    <property type="entry name" value="GTP1OBG"/>
</dbReference>
<keyword evidence="10" id="KW-1185">Reference proteome</keyword>
<feature type="region of interest" description="Disordered" evidence="7">
    <location>
        <begin position="489"/>
        <end position="516"/>
    </location>
</feature>
<comment type="caution">
    <text evidence="9">The sequence shown here is derived from an EMBL/GenBank/DDBJ whole genome shotgun (WGS) entry which is preliminary data.</text>
</comment>
<evidence type="ECO:0000313" key="9">
    <source>
        <dbReference type="EMBL" id="KAF9764510.1"/>
    </source>
</evidence>
<dbReference type="AlphaFoldDB" id="A0A9P6H199"/>
<feature type="compositionally biased region" description="Basic and acidic residues" evidence="7">
    <location>
        <begin position="489"/>
        <end position="513"/>
    </location>
</feature>
<feature type="coiled-coil region" evidence="6">
    <location>
        <begin position="410"/>
        <end position="437"/>
    </location>
</feature>
<dbReference type="GO" id="GO:0042254">
    <property type="term" value="P:ribosome biogenesis"/>
    <property type="evidence" value="ECO:0007669"/>
    <property type="project" value="UniProtKB-KW"/>
</dbReference>
<gene>
    <name evidence="9" type="primary">NOG1</name>
    <name evidence="9" type="ORF">NGRA_0509</name>
</gene>
<evidence type="ECO:0000256" key="3">
    <source>
        <dbReference type="ARBA" id="ARBA00022741"/>
    </source>
</evidence>
<accession>A0A9P6H199</accession>
<reference evidence="9 10" key="1">
    <citation type="journal article" date="2020" name="Genome Biol. Evol.">
        <title>Comparative genomics of strictly vertically transmitted, feminizing microsporidia endosymbionts of amphipod crustaceans.</title>
        <authorList>
            <person name="Cormier A."/>
            <person name="Chebbi M.A."/>
            <person name="Giraud I."/>
            <person name="Wattier R."/>
            <person name="Teixeira M."/>
            <person name="Gilbert C."/>
            <person name="Rigaud T."/>
            <person name="Cordaux R."/>
        </authorList>
    </citation>
    <scope>NUCLEOTIDE SEQUENCE [LARGE SCALE GENOMIC DNA]</scope>
    <source>
        <strain evidence="9 10">Ou3-Ou53</strain>
    </source>
</reference>
<dbReference type="InterPro" id="IPR031167">
    <property type="entry name" value="G_OBG"/>
</dbReference>
<dbReference type="Pfam" id="PF08155">
    <property type="entry name" value="NOGCT"/>
    <property type="match status" value="1"/>
</dbReference>
<evidence type="ECO:0000256" key="5">
    <source>
        <dbReference type="ARBA" id="ARBA00023242"/>
    </source>
</evidence>
<dbReference type="SUPFAM" id="SSF52540">
    <property type="entry name" value="P-loop containing nucleoside triphosphate hydrolases"/>
    <property type="match status" value="1"/>
</dbReference>
<dbReference type="Gene3D" id="1.20.120.1190">
    <property type="match status" value="1"/>
</dbReference>
<proteinExistence type="predicted"/>
<protein>
    <submittedName>
        <fullName evidence="9">Nucleolar GTP-binding protein 1</fullName>
    </submittedName>
</protein>
<evidence type="ECO:0000259" key="8">
    <source>
        <dbReference type="PROSITE" id="PS51710"/>
    </source>
</evidence>
<keyword evidence="5" id="KW-0539">Nucleus</keyword>
<dbReference type="Pfam" id="PF17835">
    <property type="entry name" value="NOG1_N"/>
    <property type="match status" value="1"/>
</dbReference>
<dbReference type="InterPro" id="IPR027417">
    <property type="entry name" value="P-loop_NTPase"/>
</dbReference>
<dbReference type="CDD" id="cd01897">
    <property type="entry name" value="NOG"/>
    <property type="match status" value="1"/>
</dbReference>
<evidence type="ECO:0000256" key="4">
    <source>
        <dbReference type="ARBA" id="ARBA00023134"/>
    </source>
</evidence>
<feature type="domain" description="OBG-type G" evidence="8">
    <location>
        <begin position="168"/>
        <end position="338"/>
    </location>
</feature>
<dbReference type="PROSITE" id="PS51710">
    <property type="entry name" value="G_OBG"/>
    <property type="match status" value="1"/>
</dbReference>
<keyword evidence="3" id="KW-0547">Nucleotide-binding</keyword>
<evidence type="ECO:0000256" key="6">
    <source>
        <dbReference type="SAM" id="Coils"/>
    </source>
</evidence>
<keyword evidence="4" id="KW-0342">GTP-binding</keyword>
<evidence type="ECO:0000256" key="2">
    <source>
        <dbReference type="ARBA" id="ARBA00022517"/>
    </source>
</evidence>
<dbReference type="OrthoDB" id="415015at2759"/>
<dbReference type="GO" id="GO:0005525">
    <property type="term" value="F:GTP binding"/>
    <property type="evidence" value="ECO:0007669"/>
    <property type="project" value="UniProtKB-KW"/>
</dbReference>
<dbReference type="PANTHER" id="PTHR45759">
    <property type="entry name" value="NUCLEOLAR GTP-BINDING PROTEIN 1"/>
    <property type="match status" value="1"/>
</dbReference>
<evidence type="ECO:0000313" key="10">
    <source>
        <dbReference type="Proteomes" id="UP000740883"/>
    </source>
</evidence>
<dbReference type="InterPro" id="IPR010674">
    <property type="entry name" value="NOG1_Rossman_fold_dom"/>
</dbReference>
<dbReference type="InterPro" id="IPR012973">
    <property type="entry name" value="NOG_C"/>
</dbReference>
<sequence>MKLNFGYITPVPQNTDMIDIVLSKTQRQTPTVIHPQYNIVRIRKFYMAKVKKANIEFSARFSTILEEFPRLEDIHPFYADLINVLYDKDHYKLALGHINASKKVVDNVGKEFIKLLKYADTPYRCKQLKRAALGRMASCCKKLDKTLKYLEEVRQHIGRLPSIDPNTRSLLICGFPNVGKSSFINKISRADVEVQPYAFTTKSLYIGHFDYNYLTWQVIDTPGILDHELEDRNTIEMLSITALAHIKAVVLYFFDLSNTCGHTIKEQISLFNTLSPLLDSKIVIVLSKSDIVKLENIEDPEDKKLMTEFLEGRLYVEMSNKEEMNIEKVKQVACDILLDERVDKKIENGKIKDYINMITMQKTKFKKEKEASLLCHTEIEEIPDEQERYFVKDEYKYDIIPEIYNGKNFADFVDKDIESKLNEIEEEEERMFALYNKSYDVLSKEEKEELSRIYTKIEERKIVKNLGKKNKVPKSKKICKKNTEIVPISKRDRLPQHVPKEARPDRSKEKSRFDTAGYYDRKPKHFFTSAWKGGR</sequence>
<organism evidence="9 10">
    <name type="scientific">Nosema granulosis</name>
    <dbReference type="NCBI Taxonomy" id="83296"/>
    <lineage>
        <taxon>Eukaryota</taxon>
        <taxon>Fungi</taxon>
        <taxon>Fungi incertae sedis</taxon>
        <taxon>Microsporidia</taxon>
        <taxon>Nosematidae</taxon>
        <taxon>Nosema</taxon>
    </lineage>
</organism>
<dbReference type="InterPro" id="IPR041623">
    <property type="entry name" value="NOG1_N"/>
</dbReference>
<dbReference type="Proteomes" id="UP000740883">
    <property type="component" value="Unassembled WGS sequence"/>
</dbReference>
<keyword evidence="2" id="KW-0690">Ribosome biogenesis</keyword>